<dbReference type="PANTHER" id="PTHR11556">
    <property type="entry name" value="FRUCTOSE-1,6-BISPHOSPHATASE-RELATED"/>
    <property type="match status" value="1"/>
</dbReference>
<dbReference type="Gene3D" id="3.40.190.80">
    <property type="match status" value="1"/>
</dbReference>
<organism evidence="13 14">
    <name type="scientific">Gilvimarinus japonicus</name>
    <dbReference type="NCBI Taxonomy" id="1796469"/>
    <lineage>
        <taxon>Bacteria</taxon>
        <taxon>Pseudomonadati</taxon>
        <taxon>Pseudomonadota</taxon>
        <taxon>Gammaproteobacteria</taxon>
        <taxon>Cellvibrionales</taxon>
        <taxon>Cellvibrionaceae</taxon>
        <taxon>Gilvimarinus</taxon>
    </lineage>
</organism>
<keyword evidence="6 9" id="KW-0378">Hydrolase</keyword>
<dbReference type="EMBL" id="JBHRTL010000003">
    <property type="protein sequence ID" value="MFC3153938.1"/>
    <property type="molecule type" value="Genomic_DNA"/>
</dbReference>
<feature type="binding site" evidence="9">
    <location>
        <position position="273"/>
    </location>
    <ligand>
        <name>Mg(2+)</name>
        <dbReference type="ChEBI" id="CHEBI:18420"/>
        <label>2</label>
    </ligand>
</feature>
<feature type="binding site" evidence="9">
    <location>
        <position position="201"/>
    </location>
    <ligand>
        <name>substrate</name>
    </ligand>
</feature>
<reference evidence="14" key="1">
    <citation type="journal article" date="2019" name="Int. J. Syst. Evol. Microbiol.">
        <title>The Global Catalogue of Microorganisms (GCM) 10K type strain sequencing project: providing services to taxonomists for standard genome sequencing and annotation.</title>
        <authorList>
            <consortium name="The Broad Institute Genomics Platform"/>
            <consortium name="The Broad Institute Genome Sequencing Center for Infectious Disease"/>
            <person name="Wu L."/>
            <person name="Ma J."/>
        </authorList>
    </citation>
    <scope>NUCLEOTIDE SEQUENCE [LARGE SCALE GENOMIC DNA]</scope>
    <source>
        <strain evidence="14">KCTC 52141</strain>
    </source>
</reference>
<keyword evidence="7 9" id="KW-0460">Magnesium</keyword>
<evidence type="ECO:0000256" key="2">
    <source>
        <dbReference type="ARBA" id="ARBA00005215"/>
    </source>
</evidence>
<comment type="catalytic activity">
    <reaction evidence="1 9">
        <text>beta-D-fructose 1,6-bisphosphate + H2O = beta-D-fructose 6-phosphate + phosphate</text>
        <dbReference type="Rhea" id="RHEA:11064"/>
        <dbReference type="ChEBI" id="CHEBI:15377"/>
        <dbReference type="ChEBI" id="CHEBI:32966"/>
        <dbReference type="ChEBI" id="CHEBI:43474"/>
        <dbReference type="ChEBI" id="CHEBI:57634"/>
        <dbReference type="EC" id="3.1.3.11"/>
    </reaction>
</comment>
<sequence>MNSLHFKSFENFLLSSAIELDLASVVKDIIAACVDISGILSHSTIEGLTGSVDQQNSSGETQKQLDVLSNQILKDKLRLNKSVKFIASEEENNVVTAAPAGAYAVAFDPLDGSTNIDVNGAVGTIFSILPALNDGHPEASFLQSGNHQLCAGYVLYGPATQLVITFGKGTYIFTLQAEANMFMLTDAKVTIAKQTSEFSLNMANTRYWKREFGNYVQHLLDGSGGPRQKSYNMRWTGAMVADIHRVICRGGIFLYPSDKREKVTSGKLRLIYEASPMALIIENCGGSAFDERTSLLSIVPTSLHQKVPVIAGSTNEVHTCLNYME</sequence>
<comment type="subunit">
    <text evidence="9">Homotetramer.</text>
</comment>
<keyword evidence="14" id="KW-1185">Reference proteome</keyword>
<evidence type="ECO:0000256" key="7">
    <source>
        <dbReference type="ARBA" id="ARBA00022842"/>
    </source>
</evidence>
<protein>
    <recommendedName>
        <fullName evidence="9">Fructose-1,6-bisphosphatase class 1</fullName>
        <shortName evidence="9">FBPase class 1</shortName>
        <ecNumber evidence="9">3.1.3.11</ecNumber>
    </recommendedName>
    <alternativeName>
        <fullName evidence="9">D-fructose-1,6-bisphosphate 1-phosphohydrolase class 1</fullName>
    </alternativeName>
</protein>
<evidence type="ECO:0000259" key="11">
    <source>
        <dbReference type="Pfam" id="PF00316"/>
    </source>
</evidence>
<comment type="cofactor">
    <cofactor evidence="9">
        <name>Mg(2+)</name>
        <dbReference type="ChEBI" id="CHEBI:18420"/>
    </cofactor>
    <text evidence="9">Binds 2 magnesium ions per subunit.</text>
</comment>
<feature type="binding site" evidence="9">
    <location>
        <position position="111"/>
    </location>
    <ligand>
        <name>Mg(2+)</name>
        <dbReference type="ChEBI" id="CHEBI:18420"/>
        <label>2</label>
    </ligand>
</feature>
<feature type="domain" description="Fructose-1-6-bisphosphatase class 1 C-terminal" evidence="12">
    <location>
        <begin position="191"/>
        <end position="324"/>
    </location>
</feature>
<feature type="binding site" evidence="9">
    <location>
        <position position="108"/>
    </location>
    <ligand>
        <name>Mg(2+)</name>
        <dbReference type="ChEBI" id="CHEBI:18420"/>
        <label>1</label>
    </ligand>
</feature>
<comment type="caution">
    <text evidence="13">The sequence shown here is derived from an EMBL/GenBank/DDBJ whole genome shotgun (WGS) entry which is preliminary data.</text>
</comment>
<feature type="binding site" evidence="9">
    <location>
        <position position="89"/>
    </location>
    <ligand>
        <name>Mg(2+)</name>
        <dbReference type="ChEBI" id="CHEBI:18420"/>
        <label>1</label>
    </ligand>
</feature>
<keyword evidence="5 9" id="KW-0479">Metal-binding</keyword>
<dbReference type="InterPro" id="IPR028343">
    <property type="entry name" value="FBPtase"/>
</dbReference>
<comment type="caution">
    <text evidence="9">Lacks conserved residue(s) required for the propagation of feature annotation.</text>
</comment>
<dbReference type="Gene3D" id="3.30.540.10">
    <property type="entry name" value="Fructose-1,6-Bisphosphatase, subunit A, domain 1"/>
    <property type="match status" value="1"/>
</dbReference>
<feature type="binding site" evidence="9">
    <location>
        <position position="110"/>
    </location>
    <ligand>
        <name>Mg(2+)</name>
        <dbReference type="ChEBI" id="CHEBI:18420"/>
        <label>1</label>
    </ligand>
</feature>
<dbReference type="PROSITE" id="PS00124">
    <property type="entry name" value="FBPASE"/>
    <property type="match status" value="1"/>
</dbReference>
<gene>
    <name evidence="9" type="primary">fbp</name>
    <name evidence="13" type="ORF">ACFOEB_01905</name>
</gene>
<feature type="binding site" evidence="9">
    <location>
        <position position="108"/>
    </location>
    <ligand>
        <name>Mg(2+)</name>
        <dbReference type="ChEBI" id="CHEBI:18420"/>
        <label>2</label>
    </ligand>
</feature>
<dbReference type="PIRSF" id="PIRSF000904">
    <property type="entry name" value="FBPtase_SBPase"/>
    <property type="match status" value="1"/>
</dbReference>
<evidence type="ECO:0000256" key="10">
    <source>
        <dbReference type="RuleBase" id="RU000508"/>
    </source>
</evidence>
<dbReference type="GO" id="GO:0042132">
    <property type="term" value="F:fructose 1,6-bisphosphate 1-phosphatase activity"/>
    <property type="evidence" value="ECO:0007669"/>
    <property type="project" value="UniProtKB-EC"/>
</dbReference>
<dbReference type="Proteomes" id="UP001595548">
    <property type="component" value="Unassembled WGS sequence"/>
</dbReference>
<evidence type="ECO:0000256" key="5">
    <source>
        <dbReference type="ARBA" id="ARBA00022723"/>
    </source>
</evidence>
<dbReference type="SUPFAM" id="SSF56655">
    <property type="entry name" value="Carbohydrate phosphatase"/>
    <property type="match status" value="1"/>
</dbReference>
<evidence type="ECO:0000256" key="3">
    <source>
        <dbReference type="ARBA" id="ARBA00010941"/>
    </source>
</evidence>
<dbReference type="NCBIfam" id="NF006779">
    <property type="entry name" value="PRK09293.1-3"/>
    <property type="match status" value="1"/>
</dbReference>
<dbReference type="InterPro" id="IPR044015">
    <property type="entry name" value="FBPase_C_dom"/>
</dbReference>
<name>A0ABV7HMX0_9GAMM</name>
<dbReference type="HAMAP" id="MF_01855">
    <property type="entry name" value="FBPase_class1"/>
    <property type="match status" value="1"/>
</dbReference>
<keyword evidence="8 9" id="KW-0119">Carbohydrate metabolism</keyword>
<evidence type="ECO:0000259" key="12">
    <source>
        <dbReference type="Pfam" id="PF18913"/>
    </source>
</evidence>
<dbReference type="InterPro" id="IPR020548">
    <property type="entry name" value="Fructose_bisphosphatase_AS"/>
</dbReference>
<evidence type="ECO:0000256" key="1">
    <source>
        <dbReference type="ARBA" id="ARBA00001273"/>
    </source>
</evidence>
<comment type="pathway">
    <text evidence="2">Carbohydrate biosynthesis; Calvin cycle.</text>
</comment>
<dbReference type="InterPro" id="IPR000146">
    <property type="entry name" value="FBPase_class-1"/>
</dbReference>
<dbReference type="RefSeq" id="WP_382413992.1">
    <property type="nucleotide sequence ID" value="NZ_AP031500.1"/>
</dbReference>
<dbReference type="PIRSF" id="PIRSF500210">
    <property type="entry name" value="FBPtase"/>
    <property type="match status" value="1"/>
</dbReference>
<keyword evidence="4 9" id="KW-0963">Cytoplasm</keyword>
<feature type="binding site" evidence="9">
    <location>
        <position position="267"/>
    </location>
    <ligand>
        <name>substrate</name>
    </ligand>
</feature>
<evidence type="ECO:0000313" key="14">
    <source>
        <dbReference type="Proteomes" id="UP001595548"/>
    </source>
</evidence>
<evidence type="ECO:0000256" key="9">
    <source>
        <dbReference type="HAMAP-Rule" id="MF_01855"/>
    </source>
</evidence>
<dbReference type="PANTHER" id="PTHR11556:SF35">
    <property type="entry name" value="SEDOHEPTULOSE-1,7-BISPHOSPHATASE, CHLOROPLASTIC"/>
    <property type="match status" value="1"/>
</dbReference>
<accession>A0ABV7HMX0</accession>
<comment type="subcellular location">
    <subcellularLocation>
        <location evidence="9">Cytoplasm</location>
    </subcellularLocation>
</comment>
<evidence type="ECO:0000256" key="6">
    <source>
        <dbReference type="ARBA" id="ARBA00022801"/>
    </source>
</evidence>
<dbReference type="CDD" id="cd00354">
    <property type="entry name" value="FBPase"/>
    <property type="match status" value="1"/>
</dbReference>
<dbReference type="PRINTS" id="PR00115">
    <property type="entry name" value="F16BPHPHTASE"/>
</dbReference>
<dbReference type="Pfam" id="PF18913">
    <property type="entry name" value="FBPase_C"/>
    <property type="match status" value="1"/>
</dbReference>
<dbReference type="EC" id="3.1.3.11" evidence="9"/>
<comment type="similarity">
    <text evidence="3 9 10">Belongs to the FBPase class 1 family.</text>
</comment>
<proteinExistence type="inferred from homology"/>
<evidence type="ECO:0000256" key="8">
    <source>
        <dbReference type="ARBA" id="ARBA00023277"/>
    </source>
</evidence>
<evidence type="ECO:0000313" key="13">
    <source>
        <dbReference type="EMBL" id="MFC3153938.1"/>
    </source>
</evidence>
<dbReference type="Pfam" id="PF00316">
    <property type="entry name" value="FBPase"/>
    <property type="match status" value="1"/>
</dbReference>
<evidence type="ECO:0000256" key="4">
    <source>
        <dbReference type="ARBA" id="ARBA00022490"/>
    </source>
</evidence>
<dbReference type="InterPro" id="IPR033391">
    <property type="entry name" value="FBPase_N"/>
</dbReference>
<feature type="domain" description="Fructose-1-6-bisphosphatase class I N-terminal" evidence="11">
    <location>
        <begin position="21"/>
        <end position="186"/>
    </location>
</feature>